<evidence type="ECO:0000256" key="4">
    <source>
        <dbReference type="ARBA" id="ARBA00016460"/>
    </source>
</evidence>
<dbReference type="PROSITE" id="PS01057">
    <property type="entry name" value="SAICAR_SYNTHETASE_1"/>
    <property type="match status" value="1"/>
</dbReference>
<evidence type="ECO:0000256" key="2">
    <source>
        <dbReference type="ARBA" id="ARBA00010190"/>
    </source>
</evidence>
<dbReference type="AlphaFoldDB" id="A0AAD7VB05"/>
<gene>
    <name evidence="11" type="ORF">O0I10_001667</name>
</gene>
<evidence type="ECO:0000313" key="12">
    <source>
        <dbReference type="Proteomes" id="UP001234581"/>
    </source>
</evidence>
<dbReference type="EC" id="6.3.2.6" evidence="3"/>
<comment type="pathway">
    <text evidence="1">Purine metabolism; IMP biosynthesis via de novo pathway; 5-amino-1-(5-phospho-D-ribosyl)imidazole-4-carboxamide from 5-amino-1-(5-phospho-D-ribosyl)imidazole-4-carboxylate: step 1/2.</text>
</comment>
<evidence type="ECO:0000313" key="11">
    <source>
        <dbReference type="EMBL" id="KAJ8662703.1"/>
    </source>
</evidence>
<comment type="caution">
    <text evidence="11">The sequence shown here is derived from an EMBL/GenBank/DDBJ whole genome shotgun (WGS) entry which is preliminary data.</text>
</comment>
<evidence type="ECO:0000256" key="9">
    <source>
        <dbReference type="ARBA" id="ARBA00030409"/>
    </source>
</evidence>
<accession>A0AAD7VB05</accession>
<dbReference type="Pfam" id="PF01259">
    <property type="entry name" value="SAICAR_synt"/>
    <property type="match status" value="1"/>
</dbReference>
<dbReference type="NCBIfam" id="TIGR00081">
    <property type="entry name" value="purC"/>
    <property type="match status" value="1"/>
</dbReference>
<dbReference type="PANTHER" id="PTHR43700:SF1">
    <property type="entry name" value="PHOSPHORIBOSYLAMINOIMIDAZOLE-SUCCINOCARBOXAMIDE SYNTHASE"/>
    <property type="match status" value="1"/>
</dbReference>
<keyword evidence="6" id="KW-0547">Nucleotide-binding</keyword>
<dbReference type="HAMAP" id="MF_00137">
    <property type="entry name" value="SAICAR_synth"/>
    <property type="match status" value="1"/>
</dbReference>
<dbReference type="InterPro" id="IPR028923">
    <property type="entry name" value="SAICAR_synt/ADE2_N"/>
</dbReference>
<sequence>MALLSSECPDLKLVARGKVRDLYEVDDKSLLFVATDRLSAFDVIMKNPIPGKGKVLTQVSLFWFDLLGDVLPNHLITADFDKMPANVQKYRDQLEGRSILVKKMRVLPVEAIVRGYITGSGWAEYKRKGTICDIQLPEGLVESQKLPSVLFTPSTKAEIGDHDENIHPSKMAEILGDAELAAKVTNAAINLYTKASEYAAEKGIIIADTKFEFGLDENNNLVLVDEVLTPDSSRFWPANKYEAGRGQESFDKQIVRNYLESINFDKKTSIELPSEVTEKTLEKYKEVYTLLTGNQITL</sequence>
<keyword evidence="5" id="KW-0436">Ligase</keyword>
<reference evidence="11 12" key="1">
    <citation type="submission" date="2023-03" db="EMBL/GenBank/DDBJ databases">
        <title>Genome sequence of Lichtheimia ornata CBS 291.66.</title>
        <authorList>
            <person name="Mohabir J.T."/>
            <person name="Shea T.P."/>
            <person name="Kurbessoian T."/>
            <person name="Berby B."/>
            <person name="Fontaine J."/>
            <person name="Livny J."/>
            <person name="Gnirke A."/>
            <person name="Stajich J.E."/>
            <person name="Cuomo C.A."/>
        </authorList>
    </citation>
    <scope>NUCLEOTIDE SEQUENCE [LARGE SCALE GENOMIC DNA]</scope>
    <source>
        <strain evidence="11">CBS 291.66</strain>
    </source>
</reference>
<dbReference type="SUPFAM" id="SSF56104">
    <property type="entry name" value="SAICAR synthase-like"/>
    <property type="match status" value="1"/>
</dbReference>
<dbReference type="GO" id="GO:0006189">
    <property type="term" value="P:'de novo' IMP biosynthetic process"/>
    <property type="evidence" value="ECO:0007669"/>
    <property type="project" value="TreeGrafter"/>
</dbReference>
<dbReference type="InterPro" id="IPR001636">
    <property type="entry name" value="SAICAR_synth"/>
</dbReference>
<keyword evidence="12" id="KW-1185">Reference proteome</keyword>
<evidence type="ECO:0000256" key="5">
    <source>
        <dbReference type="ARBA" id="ARBA00022598"/>
    </source>
</evidence>
<dbReference type="CDD" id="cd01414">
    <property type="entry name" value="SAICAR_synt_Sc"/>
    <property type="match status" value="1"/>
</dbReference>
<evidence type="ECO:0000256" key="1">
    <source>
        <dbReference type="ARBA" id="ARBA00004672"/>
    </source>
</evidence>
<feature type="domain" description="SAICAR synthetase/ADE2 N-terminal" evidence="10">
    <location>
        <begin position="14"/>
        <end position="263"/>
    </location>
</feature>
<organism evidence="11 12">
    <name type="scientific">Lichtheimia ornata</name>
    <dbReference type="NCBI Taxonomy" id="688661"/>
    <lineage>
        <taxon>Eukaryota</taxon>
        <taxon>Fungi</taxon>
        <taxon>Fungi incertae sedis</taxon>
        <taxon>Mucoromycota</taxon>
        <taxon>Mucoromycotina</taxon>
        <taxon>Mucoromycetes</taxon>
        <taxon>Mucorales</taxon>
        <taxon>Lichtheimiaceae</taxon>
        <taxon>Lichtheimia</taxon>
    </lineage>
</organism>
<dbReference type="FunFam" id="3.30.200.20:FF:000392">
    <property type="entry name" value="Phosphoribosylaminoimidazole-succinocarboxamide synthase"/>
    <property type="match status" value="1"/>
</dbReference>
<dbReference type="FunFam" id="3.30.470.20:FF:000015">
    <property type="entry name" value="Phosphoribosylaminoimidazole-succinocarboxamide synthase"/>
    <property type="match status" value="1"/>
</dbReference>
<evidence type="ECO:0000256" key="3">
    <source>
        <dbReference type="ARBA" id="ARBA00012217"/>
    </source>
</evidence>
<dbReference type="GO" id="GO:0005524">
    <property type="term" value="F:ATP binding"/>
    <property type="evidence" value="ECO:0007669"/>
    <property type="project" value="UniProtKB-KW"/>
</dbReference>
<evidence type="ECO:0000256" key="8">
    <source>
        <dbReference type="ARBA" id="ARBA00022840"/>
    </source>
</evidence>
<dbReference type="Gene3D" id="3.30.200.20">
    <property type="entry name" value="Phosphorylase Kinase, domain 1"/>
    <property type="match status" value="1"/>
</dbReference>
<dbReference type="Gene3D" id="3.30.470.20">
    <property type="entry name" value="ATP-grasp fold, B domain"/>
    <property type="match status" value="1"/>
</dbReference>
<dbReference type="NCBIfam" id="NF010568">
    <property type="entry name" value="PRK13961.1"/>
    <property type="match status" value="1"/>
</dbReference>
<name>A0AAD7VB05_9FUNG</name>
<evidence type="ECO:0000256" key="6">
    <source>
        <dbReference type="ARBA" id="ARBA00022741"/>
    </source>
</evidence>
<dbReference type="GeneID" id="83209085"/>
<dbReference type="InterPro" id="IPR018236">
    <property type="entry name" value="SAICAR_synthetase_CS"/>
</dbReference>
<dbReference type="GO" id="GO:0005737">
    <property type="term" value="C:cytoplasm"/>
    <property type="evidence" value="ECO:0007669"/>
    <property type="project" value="TreeGrafter"/>
</dbReference>
<comment type="similarity">
    <text evidence="2">Belongs to the SAICAR synthetase family.</text>
</comment>
<protein>
    <recommendedName>
        <fullName evidence="4">Phosphoribosylaminoimidazole-succinocarboxamide synthase</fullName>
        <ecNumber evidence="3">6.3.2.6</ecNumber>
    </recommendedName>
    <alternativeName>
        <fullName evidence="9">SAICAR synthetase</fullName>
    </alternativeName>
</protein>
<dbReference type="RefSeq" id="XP_058347616.1">
    <property type="nucleotide sequence ID" value="XM_058481759.1"/>
</dbReference>
<dbReference type="PROSITE" id="PS01058">
    <property type="entry name" value="SAICAR_SYNTHETASE_2"/>
    <property type="match status" value="1"/>
</dbReference>
<keyword evidence="7" id="KW-0658">Purine biosynthesis</keyword>
<evidence type="ECO:0000256" key="7">
    <source>
        <dbReference type="ARBA" id="ARBA00022755"/>
    </source>
</evidence>
<proteinExistence type="inferred from homology"/>
<evidence type="ECO:0000259" key="10">
    <source>
        <dbReference type="Pfam" id="PF01259"/>
    </source>
</evidence>
<keyword evidence="8" id="KW-0067">ATP-binding</keyword>
<dbReference type="PANTHER" id="PTHR43700">
    <property type="entry name" value="PHOSPHORIBOSYLAMINOIMIDAZOLE-SUCCINOCARBOXAMIDE SYNTHASE"/>
    <property type="match status" value="1"/>
</dbReference>
<dbReference type="GO" id="GO:0004639">
    <property type="term" value="F:phosphoribosylaminoimidazolesuccinocarboxamide synthase activity"/>
    <property type="evidence" value="ECO:0007669"/>
    <property type="project" value="UniProtKB-EC"/>
</dbReference>
<dbReference type="Proteomes" id="UP001234581">
    <property type="component" value="Unassembled WGS sequence"/>
</dbReference>
<dbReference type="EMBL" id="JARTCD010000004">
    <property type="protein sequence ID" value="KAJ8662703.1"/>
    <property type="molecule type" value="Genomic_DNA"/>
</dbReference>